<accession>A0A4Z1SS01</accession>
<keyword evidence="3" id="KW-1185">Reference proteome</keyword>
<dbReference type="VEuPathDB" id="GiardiaDB:GMRT_10115"/>
<evidence type="ECO:0000256" key="1">
    <source>
        <dbReference type="SAM" id="MobiDB-lite"/>
    </source>
</evidence>
<proteinExistence type="predicted"/>
<evidence type="ECO:0000313" key="3">
    <source>
        <dbReference type="Proteomes" id="UP000315496"/>
    </source>
</evidence>
<feature type="compositionally biased region" description="Basic and acidic residues" evidence="1">
    <location>
        <begin position="131"/>
        <end position="152"/>
    </location>
</feature>
<feature type="compositionally biased region" description="Polar residues" evidence="1">
    <location>
        <begin position="209"/>
        <end position="218"/>
    </location>
</feature>
<organism evidence="2 3">
    <name type="scientific">Giardia muris</name>
    <dbReference type="NCBI Taxonomy" id="5742"/>
    <lineage>
        <taxon>Eukaryota</taxon>
        <taxon>Metamonada</taxon>
        <taxon>Diplomonadida</taxon>
        <taxon>Hexamitidae</taxon>
        <taxon>Giardiinae</taxon>
        <taxon>Giardia</taxon>
    </lineage>
</organism>
<dbReference type="AlphaFoldDB" id="A0A4Z1SS01"/>
<name>A0A4Z1SS01_GIAMU</name>
<comment type="caution">
    <text evidence="2">The sequence shown here is derived from an EMBL/GenBank/DDBJ whole genome shotgun (WGS) entry which is preliminary data.</text>
</comment>
<reference evidence="2 3" key="1">
    <citation type="submission" date="2019-05" db="EMBL/GenBank/DDBJ databases">
        <title>The compact genome of Giardia muris reveals important steps in the evolution of intestinal protozoan parasites.</title>
        <authorList>
            <person name="Xu F."/>
            <person name="Jimenez-Gonzalez A."/>
            <person name="Einarsson E."/>
            <person name="Astvaldsson A."/>
            <person name="Peirasmaki D."/>
            <person name="Eckmann L."/>
            <person name="Andersson J.O."/>
            <person name="Svard S.G."/>
            <person name="Jerlstrom-Hultqvist J."/>
        </authorList>
    </citation>
    <scope>NUCLEOTIDE SEQUENCE [LARGE SCALE GENOMIC DNA]</scope>
    <source>
        <strain evidence="2 3">Roberts-Thomson</strain>
    </source>
</reference>
<protein>
    <submittedName>
        <fullName evidence="2">Uncharacterized protein</fullName>
    </submittedName>
</protein>
<gene>
    <name evidence="2" type="ORF">GMRT_10115</name>
</gene>
<sequence length="439" mass="49317">MDRDNVAKLRQYRKFGDLTDRDLQTLNWDARSQILATLMDGIAPGCKLCRLYYSSSQTLLPRRHQAEKGTFTYEDYQETMCRGILVEANKLGYDVSHIAPEMIRGGNPAPFNELVSLLLNNYDPNKQPPPQEERTKQKQRAQAEADTLRDHIFSAGVNPDEDADADAIAPPEEEQRKPTKSTHPKNSDSSAPKEKPTSTKTVARRKPPSQGSVPISSGALSQQFETMVRAIITDLPTEFRNSLQAIGMPYDITQDEIDGRQLLYVSARRLCFLKAQIACLELSLKTYQRALKEHRDRTEMMSTGAVQLETACRQALRRLPGDGYEGLKDDLSRVIGCCGSWAEAVEPETLDIDFTALHTRKPSPSRPDLELSLARLCADVRTMLGPVRELLRGEFGKRFEDPHNADLYEQFHAALTLLEYTAVKVIGERSDLKTSAESM</sequence>
<evidence type="ECO:0000313" key="2">
    <source>
        <dbReference type="EMBL" id="TNJ27765.1"/>
    </source>
</evidence>
<feature type="region of interest" description="Disordered" evidence="1">
    <location>
        <begin position="120"/>
        <end position="218"/>
    </location>
</feature>
<dbReference type="Proteomes" id="UP000315496">
    <property type="component" value="Chromosome 3"/>
</dbReference>
<dbReference type="EMBL" id="VDLU01000003">
    <property type="protein sequence ID" value="TNJ27765.1"/>
    <property type="molecule type" value="Genomic_DNA"/>
</dbReference>
<dbReference type="OrthoDB" id="10251570at2759"/>